<reference evidence="2" key="1">
    <citation type="submission" date="2020-11" db="EMBL/GenBank/DDBJ databases">
        <title>Genome seq and assembly of Planobacterium sp.</title>
        <authorList>
            <person name="Chhetri G."/>
        </authorList>
    </citation>
    <scope>NUCLEOTIDE SEQUENCE</scope>
    <source>
        <strain evidence="2">GCR5</strain>
    </source>
</reference>
<comment type="caution">
    <text evidence="2">The sequence shown here is derived from an EMBL/GenBank/DDBJ whole genome shotgun (WGS) entry which is preliminary data.</text>
</comment>
<protein>
    <submittedName>
        <fullName evidence="2">GLPGLI family protein</fullName>
    </submittedName>
</protein>
<dbReference type="RefSeq" id="WP_194739846.1">
    <property type="nucleotide sequence ID" value="NZ_JADKYY010000012.1"/>
</dbReference>
<proteinExistence type="predicted"/>
<dbReference type="Pfam" id="PF09697">
    <property type="entry name" value="Porph_ging"/>
    <property type="match status" value="1"/>
</dbReference>
<dbReference type="Proteomes" id="UP000694480">
    <property type="component" value="Unassembled WGS sequence"/>
</dbReference>
<feature type="signal peptide" evidence="1">
    <location>
        <begin position="1"/>
        <end position="18"/>
    </location>
</feature>
<feature type="chain" id="PRO_5037919129" evidence="1">
    <location>
        <begin position="19"/>
        <end position="294"/>
    </location>
</feature>
<evidence type="ECO:0000313" key="3">
    <source>
        <dbReference type="Proteomes" id="UP000694480"/>
    </source>
</evidence>
<dbReference type="InterPro" id="IPR005901">
    <property type="entry name" value="GLPGLI"/>
</dbReference>
<organism evidence="2 3">
    <name type="scientific">Planobacterium oryzisoli</name>
    <dbReference type="NCBI Taxonomy" id="2771435"/>
    <lineage>
        <taxon>Bacteria</taxon>
        <taxon>Pseudomonadati</taxon>
        <taxon>Bacteroidota</taxon>
        <taxon>Flavobacteriia</taxon>
        <taxon>Flavobacteriales</taxon>
        <taxon>Weeksellaceae</taxon>
        <taxon>Chryseobacterium group</taxon>
        <taxon>Chryseobacterium</taxon>
    </lineage>
</organism>
<name>A0A931E8U2_9FLAO</name>
<keyword evidence="3" id="KW-1185">Reference proteome</keyword>
<gene>
    <name evidence="2" type="ORF">IC612_08940</name>
</gene>
<accession>A0A931E8U2</accession>
<dbReference type="EMBL" id="JADKYY010000012">
    <property type="protein sequence ID" value="MBF5027921.1"/>
    <property type="molecule type" value="Genomic_DNA"/>
</dbReference>
<keyword evidence="1" id="KW-0732">Signal</keyword>
<evidence type="ECO:0000256" key="1">
    <source>
        <dbReference type="SAM" id="SignalP"/>
    </source>
</evidence>
<evidence type="ECO:0000313" key="2">
    <source>
        <dbReference type="EMBL" id="MBF5027921.1"/>
    </source>
</evidence>
<sequence length="294" mass="34031">MKRILALCLFMVALGVTAQVSANRFFYELTYRPGVEVDSLHKTMTILDVTKDKSLYRDFLMVSQDSLLEVEMEKMRKSGTFKDLSKMFKTPKFSYKITKTYPSMDIRYTDQILQDVVGYEEKLKLDWKIQEEKSMIGEYSAQKATTQFGGRSWTAWFSTELPMPDGPYKFHGLPGLIVKISDSENHYSWELKGNKPVADFQEISYSEKMQKEFGGGRGETLMVERKRFEQMYEAYRKDPFGSIRSQLAQVPHDAKMPDGTSVAQMLKNQEEQLKKFLNENNNSIERSAPAKTKK</sequence>
<dbReference type="AlphaFoldDB" id="A0A931E8U2"/>
<dbReference type="NCBIfam" id="TIGR01200">
    <property type="entry name" value="GLPGLI"/>
    <property type="match status" value="1"/>
</dbReference>